<feature type="compositionally biased region" description="Polar residues" evidence="1">
    <location>
        <begin position="18"/>
        <end position="31"/>
    </location>
</feature>
<organism evidence="2 3">
    <name type="scientific">Trichonephila clavata</name>
    <name type="common">Joro spider</name>
    <name type="synonym">Nephila clavata</name>
    <dbReference type="NCBI Taxonomy" id="2740835"/>
    <lineage>
        <taxon>Eukaryota</taxon>
        <taxon>Metazoa</taxon>
        <taxon>Ecdysozoa</taxon>
        <taxon>Arthropoda</taxon>
        <taxon>Chelicerata</taxon>
        <taxon>Arachnida</taxon>
        <taxon>Araneae</taxon>
        <taxon>Araneomorphae</taxon>
        <taxon>Entelegynae</taxon>
        <taxon>Araneoidea</taxon>
        <taxon>Nephilidae</taxon>
        <taxon>Trichonephila</taxon>
    </lineage>
</organism>
<feature type="compositionally biased region" description="Polar residues" evidence="1">
    <location>
        <begin position="41"/>
        <end position="57"/>
    </location>
</feature>
<sequence length="119" mass="14066">MKPETKLESGTLEPERNWNPNETGIRNTGTRTKLESATLEPGTNWNPQNWSPEQYWNPQNWSPEQYWNPQNWSPEQNRNGFLKAERQLAVFFSRKHIRADKLICGDFPKIQSRLRTPNL</sequence>
<dbReference type="AlphaFoldDB" id="A0A8X6J2N1"/>
<name>A0A8X6J2N1_TRICU</name>
<evidence type="ECO:0000256" key="1">
    <source>
        <dbReference type="SAM" id="MobiDB-lite"/>
    </source>
</evidence>
<keyword evidence="3" id="KW-1185">Reference proteome</keyword>
<comment type="caution">
    <text evidence="2">The sequence shown here is derived from an EMBL/GenBank/DDBJ whole genome shotgun (WGS) entry which is preliminary data.</text>
</comment>
<reference evidence="2" key="1">
    <citation type="submission" date="2020-07" db="EMBL/GenBank/DDBJ databases">
        <title>Multicomponent nature underlies the extraordinary mechanical properties of spider dragline silk.</title>
        <authorList>
            <person name="Kono N."/>
            <person name="Nakamura H."/>
            <person name="Mori M."/>
            <person name="Yoshida Y."/>
            <person name="Ohtoshi R."/>
            <person name="Malay A.D."/>
            <person name="Moran D.A.P."/>
            <person name="Tomita M."/>
            <person name="Numata K."/>
            <person name="Arakawa K."/>
        </authorList>
    </citation>
    <scope>NUCLEOTIDE SEQUENCE</scope>
</reference>
<dbReference type="EMBL" id="BMAO01006255">
    <property type="protein sequence ID" value="GFR07313.1"/>
    <property type="molecule type" value="Genomic_DNA"/>
</dbReference>
<evidence type="ECO:0000313" key="3">
    <source>
        <dbReference type="Proteomes" id="UP000887116"/>
    </source>
</evidence>
<gene>
    <name evidence="2" type="ORF">TNCT_435421</name>
</gene>
<accession>A0A8X6J2N1</accession>
<feature type="region of interest" description="Disordered" evidence="1">
    <location>
        <begin position="1"/>
        <end position="57"/>
    </location>
</feature>
<evidence type="ECO:0000313" key="2">
    <source>
        <dbReference type="EMBL" id="GFR07313.1"/>
    </source>
</evidence>
<dbReference type="Proteomes" id="UP000887116">
    <property type="component" value="Unassembled WGS sequence"/>
</dbReference>
<proteinExistence type="predicted"/>
<protein>
    <submittedName>
        <fullName evidence="2">Uncharacterized protein</fullName>
    </submittedName>
</protein>